<name>A0A1L3SR94_9HYPH</name>
<dbReference type="PANTHER" id="PTHR30050">
    <property type="entry name" value="CHROMOSOMAL REPLICATION INITIATOR PROTEIN DNAA"/>
    <property type="match status" value="1"/>
</dbReference>
<dbReference type="Pfam" id="PF22688">
    <property type="entry name" value="Hda_lid"/>
    <property type="match status" value="1"/>
</dbReference>
<feature type="domain" description="Hda lid" evidence="1">
    <location>
        <begin position="172"/>
        <end position="222"/>
    </location>
</feature>
<dbReference type="GO" id="GO:0006270">
    <property type="term" value="P:DNA replication initiation"/>
    <property type="evidence" value="ECO:0007669"/>
    <property type="project" value="TreeGrafter"/>
</dbReference>
<dbReference type="GO" id="GO:0005886">
    <property type="term" value="C:plasma membrane"/>
    <property type="evidence" value="ECO:0007669"/>
    <property type="project" value="TreeGrafter"/>
</dbReference>
<keyword evidence="3" id="KW-1185">Reference proteome</keyword>
<dbReference type="SUPFAM" id="SSF52540">
    <property type="entry name" value="P-loop containing nucleoside triphosphate hydrolases"/>
    <property type="match status" value="1"/>
</dbReference>
<evidence type="ECO:0000313" key="2">
    <source>
        <dbReference type="EMBL" id="APH71812.1"/>
    </source>
</evidence>
<dbReference type="InterPro" id="IPR055199">
    <property type="entry name" value="Hda_lid"/>
</dbReference>
<gene>
    <name evidence="2" type="ORF">BSQ44_10835</name>
</gene>
<dbReference type="NCBIfam" id="NF006571">
    <property type="entry name" value="PRK09087.1"/>
    <property type="match status" value="1"/>
</dbReference>
<dbReference type="Proteomes" id="UP000182840">
    <property type="component" value="Chromosome"/>
</dbReference>
<dbReference type="EMBL" id="CP018171">
    <property type="protein sequence ID" value="APH71812.1"/>
    <property type="molecule type" value="Genomic_DNA"/>
</dbReference>
<dbReference type="InterPro" id="IPR027417">
    <property type="entry name" value="P-loop_NTPase"/>
</dbReference>
<protein>
    <recommendedName>
        <fullName evidence="1">Hda lid domain-containing protein</fullName>
    </recommendedName>
</protein>
<dbReference type="Gene3D" id="3.40.50.300">
    <property type="entry name" value="P-loop containing nucleotide triphosphate hydrolases"/>
    <property type="match status" value="1"/>
</dbReference>
<evidence type="ECO:0000259" key="1">
    <source>
        <dbReference type="Pfam" id="PF22688"/>
    </source>
</evidence>
<dbReference type="AlphaFoldDB" id="A0A1L3SR94"/>
<accession>A0A1L3SR94</accession>
<sequence>MSEKAMANPRQLPLDLGHDAELSRDSLVVSPANAKAVALIDRWPDWPSPVVILAGPTGSGKTHLGEVWAEAADARRLPTDRLGEASQVSQAGRPILIDGLEARGFDETALFHLINSVQSANSFLLMTSRSFPNAWGVKLADLGSRLKAATVVEIGEPDDMLLAGVITKLFADRQLEVEAHVVSYLVSRMERSLSTAGRVVERLDRAALEQKSRITRGLAAQVLTAMDQGQGEFEL</sequence>
<dbReference type="PANTHER" id="PTHR30050:SF5">
    <property type="entry name" value="DNAA REGULATORY INACTIVATOR HDA"/>
    <property type="match status" value="1"/>
</dbReference>
<dbReference type="KEGG" id="meso:BSQ44_10835"/>
<dbReference type="STRING" id="1670800.BSQ44_10835"/>
<proteinExistence type="predicted"/>
<dbReference type="GO" id="GO:0003688">
    <property type="term" value="F:DNA replication origin binding"/>
    <property type="evidence" value="ECO:0007669"/>
    <property type="project" value="TreeGrafter"/>
</dbReference>
<evidence type="ECO:0000313" key="3">
    <source>
        <dbReference type="Proteomes" id="UP000182840"/>
    </source>
</evidence>
<reference evidence="3" key="1">
    <citation type="submission" date="2016-11" db="EMBL/GenBank/DDBJ databases">
        <title>Mesorhizobium oceanicum sp. nov., isolated from deep seawater in South China Sea.</title>
        <authorList>
            <person name="Fu G.-Y."/>
        </authorList>
    </citation>
    <scope>NUCLEOTIDE SEQUENCE [LARGE SCALE GENOMIC DNA]</scope>
    <source>
        <strain evidence="3">B7</strain>
    </source>
</reference>
<dbReference type="RefSeq" id="WP_072603952.1">
    <property type="nucleotide sequence ID" value="NZ_CP018171.1"/>
</dbReference>
<organism evidence="2 3">
    <name type="scientific">Aquibium oceanicum</name>
    <dbReference type="NCBI Taxonomy" id="1670800"/>
    <lineage>
        <taxon>Bacteria</taxon>
        <taxon>Pseudomonadati</taxon>
        <taxon>Pseudomonadota</taxon>
        <taxon>Alphaproteobacteria</taxon>
        <taxon>Hyphomicrobiales</taxon>
        <taxon>Phyllobacteriaceae</taxon>
        <taxon>Aquibium</taxon>
    </lineage>
</organism>
<dbReference type="Gene3D" id="1.10.8.60">
    <property type="match status" value="1"/>
</dbReference>